<dbReference type="InterPro" id="IPR005490">
    <property type="entry name" value="LD_TPept_cat_dom"/>
</dbReference>
<evidence type="ECO:0000256" key="2">
    <source>
        <dbReference type="ARBA" id="ARBA00005992"/>
    </source>
</evidence>
<keyword evidence="8 9" id="KW-0961">Cell wall biogenesis/degradation</keyword>
<dbReference type="CDD" id="cd16913">
    <property type="entry name" value="YkuD_like"/>
    <property type="match status" value="1"/>
</dbReference>
<organism evidence="12 13">
    <name type="scientific">Paenibacillus antarcticus</name>
    <dbReference type="NCBI Taxonomy" id="253703"/>
    <lineage>
        <taxon>Bacteria</taxon>
        <taxon>Bacillati</taxon>
        <taxon>Bacillota</taxon>
        <taxon>Bacilli</taxon>
        <taxon>Bacillales</taxon>
        <taxon>Paenibacillaceae</taxon>
        <taxon>Paenibacillus</taxon>
    </lineage>
</organism>
<keyword evidence="3" id="KW-0328">Glycosyltransferase</keyword>
<feature type="active site" description="Proton donor/acceptor" evidence="9">
    <location>
        <position position="398"/>
    </location>
</feature>
<dbReference type="GO" id="GO:0005576">
    <property type="term" value="C:extracellular region"/>
    <property type="evidence" value="ECO:0007669"/>
    <property type="project" value="TreeGrafter"/>
</dbReference>
<evidence type="ECO:0000259" key="11">
    <source>
        <dbReference type="PROSITE" id="PS52029"/>
    </source>
</evidence>
<evidence type="ECO:0000256" key="7">
    <source>
        <dbReference type="ARBA" id="ARBA00022984"/>
    </source>
</evidence>
<comment type="caution">
    <text evidence="12">The sequence shown here is derived from an EMBL/GenBank/DDBJ whole genome shotgun (WGS) entry which is preliminary data.</text>
</comment>
<name>A0A162K6D3_9BACL</name>
<accession>A0A162K6D3</accession>
<dbReference type="GO" id="GO:0016757">
    <property type="term" value="F:glycosyltransferase activity"/>
    <property type="evidence" value="ECO:0007669"/>
    <property type="project" value="UniProtKB-KW"/>
</dbReference>
<reference evidence="12 13" key="1">
    <citation type="submission" date="2016-03" db="EMBL/GenBank/DDBJ databases">
        <title>Draft genome sequence of Paenibacillus antarcticus CECT 5836.</title>
        <authorList>
            <person name="Shin S.-K."/>
            <person name="Yi H."/>
        </authorList>
    </citation>
    <scope>NUCLEOTIDE SEQUENCE [LARGE SCALE GENOMIC DNA]</scope>
    <source>
        <strain evidence="12 13">CECT 5836</strain>
    </source>
</reference>
<protein>
    <recommendedName>
        <fullName evidence="11">L,D-TPase catalytic domain-containing protein</fullName>
    </recommendedName>
</protein>
<dbReference type="AlphaFoldDB" id="A0A162K6D3"/>
<proteinExistence type="inferred from homology"/>
<evidence type="ECO:0000256" key="10">
    <source>
        <dbReference type="SAM" id="Phobius"/>
    </source>
</evidence>
<evidence type="ECO:0000256" key="4">
    <source>
        <dbReference type="ARBA" id="ARBA00022679"/>
    </source>
</evidence>
<dbReference type="SUPFAM" id="SSF141523">
    <property type="entry name" value="L,D-transpeptidase catalytic domain-like"/>
    <property type="match status" value="1"/>
</dbReference>
<sequence>MKDLLYLKKYVELHSDNKMGWYLLGKEYEKNGEEGKANYCFNQSGEVYEAFELSKAPDDLWMEYQYRVLQESRDKERRLNKIRILLLGLVMIFLIFTPMNNIPGHPSASNVEEQMVTSVNGQQPGLVPDVNEKKVGKVSPIFTAQALGSIQDRSRTLSSMLNHPVTLPVNLVVLGMGRQDKWLLWKHGMPIAFTLKKNEDSAVTYQSYNRDECDCKPPEEPKLKESAEEWIKEQEDLLVLSRAIRSFTQQEGRVPVSLSELVQPFPRNVLSGSTDNMKRHFRELSATYAEGGDGEGSSTPVQNKGDILPTAGSTLASAIGDDVYFKNPIEVIVDKNNHRLAVVSGNIMLRNYKVGLGGAKTPEEEFVISDKVVNPNGSATGEFGSRGMQLSDSRYAIHGTDEPNSIGRDESNGCVRMSKEDVEELFDLIPMGTKVRIVKGELPDAILVPKDRYQTQHKHDQTNPHKTYHWL</sequence>
<keyword evidence="7 9" id="KW-0573">Peptidoglycan synthesis</keyword>
<comment type="pathway">
    <text evidence="1 9">Cell wall biogenesis; peptidoglycan biosynthesis.</text>
</comment>
<evidence type="ECO:0000256" key="8">
    <source>
        <dbReference type="ARBA" id="ARBA00023316"/>
    </source>
</evidence>
<feature type="domain" description="L,D-TPase catalytic" evidence="11">
    <location>
        <begin position="329"/>
        <end position="438"/>
    </location>
</feature>
<dbReference type="GO" id="GO:0008360">
    <property type="term" value="P:regulation of cell shape"/>
    <property type="evidence" value="ECO:0007669"/>
    <property type="project" value="UniProtKB-UniRule"/>
</dbReference>
<keyword evidence="5" id="KW-0378">Hydrolase</keyword>
<evidence type="ECO:0000256" key="3">
    <source>
        <dbReference type="ARBA" id="ARBA00022676"/>
    </source>
</evidence>
<dbReference type="GO" id="GO:0071555">
    <property type="term" value="P:cell wall organization"/>
    <property type="evidence" value="ECO:0007669"/>
    <property type="project" value="UniProtKB-UniRule"/>
</dbReference>
<dbReference type="GO" id="GO:0071972">
    <property type="term" value="F:peptidoglycan L,D-transpeptidase activity"/>
    <property type="evidence" value="ECO:0007669"/>
    <property type="project" value="TreeGrafter"/>
</dbReference>
<dbReference type="RefSeq" id="WP_068651327.1">
    <property type="nucleotide sequence ID" value="NZ_CP043611.1"/>
</dbReference>
<keyword evidence="13" id="KW-1185">Reference proteome</keyword>
<dbReference type="Proteomes" id="UP000077355">
    <property type="component" value="Unassembled WGS sequence"/>
</dbReference>
<dbReference type="EMBL" id="LVJI01000025">
    <property type="protein sequence ID" value="OAB43666.1"/>
    <property type="molecule type" value="Genomic_DNA"/>
</dbReference>
<dbReference type="Gene3D" id="2.40.440.10">
    <property type="entry name" value="L,D-transpeptidase catalytic domain-like"/>
    <property type="match status" value="1"/>
</dbReference>
<dbReference type="InterPro" id="IPR050979">
    <property type="entry name" value="LD-transpeptidase"/>
</dbReference>
<feature type="transmembrane region" description="Helical" evidence="10">
    <location>
        <begin position="82"/>
        <end position="99"/>
    </location>
</feature>
<dbReference type="PROSITE" id="PS52029">
    <property type="entry name" value="LD_TPASE"/>
    <property type="match status" value="1"/>
</dbReference>
<keyword evidence="10" id="KW-0812">Transmembrane</keyword>
<dbReference type="PANTHER" id="PTHR30582:SF24">
    <property type="entry name" value="L,D-TRANSPEPTIDASE ERFK_SRFK-RELATED"/>
    <property type="match status" value="1"/>
</dbReference>
<feature type="active site" description="Nucleophile" evidence="9">
    <location>
        <position position="414"/>
    </location>
</feature>
<dbReference type="PANTHER" id="PTHR30582">
    <property type="entry name" value="L,D-TRANSPEPTIDASE"/>
    <property type="match status" value="1"/>
</dbReference>
<keyword evidence="6 9" id="KW-0133">Cell shape</keyword>
<dbReference type="UniPathway" id="UPA00219"/>
<evidence type="ECO:0000256" key="6">
    <source>
        <dbReference type="ARBA" id="ARBA00022960"/>
    </source>
</evidence>
<dbReference type="Pfam" id="PF03734">
    <property type="entry name" value="YkuD"/>
    <property type="match status" value="1"/>
</dbReference>
<evidence type="ECO:0000256" key="1">
    <source>
        <dbReference type="ARBA" id="ARBA00004752"/>
    </source>
</evidence>
<evidence type="ECO:0000256" key="5">
    <source>
        <dbReference type="ARBA" id="ARBA00022801"/>
    </source>
</evidence>
<keyword evidence="10" id="KW-1133">Transmembrane helix</keyword>
<gene>
    <name evidence="12" type="ORF">PBAT_17515</name>
</gene>
<comment type="similarity">
    <text evidence="2">Belongs to the YkuD family.</text>
</comment>
<dbReference type="InterPro" id="IPR038063">
    <property type="entry name" value="Transpep_catalytic_dom"/>
</dbReference>
<evidence type="ECO:0000313" key="12">
    <source>
        <dbReference type="EMBL" id="OAB43666.1"/>
    </source>
</evidence>
<keyword evidence="10" id="KW-0472">Membrane</keyword>
<keyword evidence="4" id="KW-0808">Transferase</keyword>
<dbReference type="GO" id="GO:0018104">
    <property type="term" value="P:peptidoglycan-protein cross-linking"/>
    <property type="evidence" value="ECO:0007669"/>
    <property type="project" value="TreeGrafter"/>
</dbReference>
<evidence type="ECO:0000256" key="9">
    <source>
        <dbReference type="PROSITE-ProRule" id="PRU01373"/>
    </source>
</evidence>
<evidence type="ECO:0000313" key="13">
    <source>
        <dbReference type="Proteomes" id="UP000077355"/>
    </source>
</evidence>
<dbReference type="OrthoDB" id="9787225at2"/>